<dbReference type="EC" id="2.7.8.7" evidence="8"/>
<evidence type="ECO:0000256" key="3">
    <source>
        <dbReference type="ARBA" id="ARBA00022723"/>
    </source>
</evidence>
<evidence type="ECO:0000313" key="11">
    <source>
        <dbReference type="Proteomes" id="UP000003704"/>
    </source>
</evidence>
<dbReference type="GO" id="GO:0006633">
    <property type="term" value="P:fatty acid biosynthetic process"/>
    <property type="evidence" value="ECO:0007669"/>
    <property type="project" value="UniProtKB-UniRule"/>
</dbReference>
<keyword evidence="1 8" id="KW-0444">Lipid biosynthesis</keyword>
<evidence type="ECO:0000313" key="10">
    <source>
        <dbReference type="EMBL" id="EIT70416.1"/>
    </source>
</evidence>
<dbReference type="RefSeq" id="WP_007183509.1">
    <property type="nucleotide sequence ID" value="NZ_AKGD01000001.1"/>
</dbReference>
<keyword evidence="4 8" id="KW-0276">Fatty acid metabolism</keyword>
<gene>
    <name evidence="8" type="primary">acpS</name>
    <name evidence="10" type="ORF">WQQ_05530</name>
</gene>
<feature type="domain" description="4'-phosphopantetheinyl transferase" evidence="9">
    <location>
        <begin position="29"/>
        <end position="105"/>
    </location>
</feature>
<evidence type="ECO:0000256" key="5">
    <source>
        <dbReference type="ARBA" id="ARBA00022842"/>
    </source>
</evidence>
<dbReference type="InterPro" id="IPR008278">
    <property type="entry name" value="4-PPantetheinyl_Trfase_dom"/>
</dbReference>
<keyword evidence="3 8" id="KW-0479">Metal-binding</keyword>
<dbReference type="NCBIfam" id="TIGR00556">
    <property type="entry name" value="pantethn_trn"/>
    <property type="match status" value="1"/>
</dbReference>
<dbReference type="AlphaFoldDB" id="I8I345"/>
<evidence type="ECO:0000256" key="7">
    <source>
        <dbReference type="ARBA" id="ARBA00023160"/>
    </source>
</evidence>
<dbReference type="STRING" id="1172194.WQQ_05530"/>
<dbReference type="Pfam" id="PF01648">
    <property type="entry name" value="ACPS"/>
    <property type="match status" value="1"/>
</dbReference>
<comment type="function">
    <text evidence="8">Transfers the 4'-phosphopantetheine moiety from coenzyme A to a Ser of acyl-carrier-protein.</text>
</comment>
<reference evidence="10 11" key="1">
    <citation type="journal article" date="2012" name="J. Bacteriol.">
        <title>Genome Sequence of n-Alkane-Degrading Hydrocarboniphaga effusa Strain AP103T (ATCC BAA-332T).</title>
        <authorList>
            <person name="Chang H.K."/>
            <person name="Zylstra G.J."/>
            <person name="Chae J.C."/>
        </authorList>
    </citation>
    <scope>NUCLEOTIDE SEQUENCE [LARGE SCALE GENOMIC DNA]</scope>
    <source>
        <strain evidence="10 11">AP103</strain>
    </source>
</reference>
<dbReference type="GO" id="GO:0000287">
    <property type="term" value="F:magnesium ion binding"/>
    <property type="evidence" value="ECO:0007669"/>
    <property type="project" value="UniProtKB-UniRule"/>
</dbReference>
<feature type="binding site" evidence="8">
    <location>
        <position position="86"/>
    </location>
    <ligand>
        <name>Mg(2+)</name>
        <dbReference type="ChEBI" id="CHEBI:18420"/>
    </ligand>
</feature>
<keyword evidence="11" id="KW-1185">Reference proteome</keyword>
<comment type="cofactor">
    <cofactor evidence="8">
        <name>Mg(2+)</name>
        <dbReference type="ChEBI" id="CHEBI:18420"/>
    </cofactor>
</comment>
<comment type="caution">
    <text evidence="10">The sequence shown here is derived from an EMBL/GenBank/DDBJ whole genome shotgun (WGS) entry which is preliminary data.</text>
</comment>
<evidence type="ECO:0000256" key="6">
    <source>
        <dbReference type="ARBA" id="ARBA00023098"/>
    </source>
</evidence>
<dbReference type="Gene3D" id="3.90.470.20">
    <property type="entry name" value="4'-phosphopantetheinyl transferase domain"/>
    <property type="match status" value="1"/>
</dbReference>
<dbReference type="HAMAP" id="MF_00101">
    <property type="entry name" value="AcpS"/>
    <property type="match status" value="1"/>
</dbReference>
<dbReference type="EMBL" id="AKGD01000001">
    <property type="protein sequence ID" value="EIT70416.1"/>
    <property type="molecule type" value="Genomic_DNA"/>
</dbReference>
<keyword evidence="2 8" id="KW-0808">Transferase</keyword>
<accession>I8I345</accession>
<comment type="catalytic activity">
    <reaction evidence="8">
        <text>apo-[ACP] + CoA = holo-[ACP] + adenosine 3',5'-bisphosphate + H(+)</text>
        <dbReference type="Rhea" id="RHEA:12068"/>
        <dbReference type="Rhea" id="RHEA-COMP:9685"/>
        <dbReference type="Rhea" id="RHEA-COMP:9690"/>
        <dbReference type="ChEBI" id="CHEBI:15378"/>
        <dbReference type="ChEBI" id="CHEBI:29999"/>
        <dbReference type="ChEBI" id="CHEBI:57287"/>
        <dbReference type="ChEBI" id="CHEBI:58343"/>
        <dbReference type="ChEBI" id="CHEBI:64479"/>
        <dbReference type="EC" id="2.7.8.7"/>
    </reaction>
</comment>
<feature type="binding site" evidence="8">
    <location>
        <position position="33"/>
    </location>
    <ligand>
        <name>Mg(2+)</name>
        <dbReference type="ChEBI" id="CHEBI:18420"/>
    </ligand>
</feature>
<dbReference type="InterPro" id="IPR004568">
    <property type="entry name" value="Ppantetheine-prot_Trfase_dom"/>
</dbReference>
<dbReference type="InterPro" id="IPR037143">
    <property type="entry name" value="4-PPantetheinyl_Trfase_dom_sf"/>
</dbReference>
<dbReference type="InterPro" id="IPR002582">
    <property type="entry name" value="ACPS"/>
</dbReference>
<dbReference type="SUPFAM" id="SSF56214">
    <property type="entry name" value="4'-phosphopantetheinyl transferase"/>
    <property type="match status" value="1"/>
</dbReference>
<sequence>MIRRRSGAYSAGSRVAGVVASAPAAALYGVGVDLLQISRLADVQARHPERFARRLLHPLEMQRLESLREAQRDPVNFLAKCFAVKEAFVKALGTGFRGIAHDEVGWVRGALGKPELVFSPKVEAVLRARGIGARHVSITDEIDFVCVVVTLERC</sequence>
<dbReference type="GO" id="GO:0005737">
    <property type="term" value="C:cytoplasm"/>
    <property type="evidence" value="ECO:0007669"/>
    <property type="project" value="UniProtKB-SubCell"/>
</dbReference>
<keyword evidence="7 8" id="KW-0275">Fatty acid biosynthesis</keyword>
<evidence type="ECO:0000259" key="9">
    <source>
        <dbReference type="Pfam" id="PF01648"/>
    </source>
</evidence>
<name>I8I345_9GAMM</name>
<keyword evidence="8" id="KW-0963">Cytoplasm</keyword>
<evidence type="ECO:0000256" key="1">
    <source>
        <dbReference type="ARBA" id="ARBA00022516"/>
    </source>
</evidence>
<organism evidence="10 11">
    <name type="scientific">Hydrocarboniphaga effusa AP103</name>
    <dbReference type="NCBI Taxonomy" id="1172194"/>
    <lineage>
        <taxon>Bacteria</taxon>
        <taxon>Pseudomonadati</taxon>
        <taxon>Pseudomonadota</taxon>
        <taxon>Gammaproteobacteria</taxon>
        <taxon>Nevskiales</taxon>
        <taxon>Nevskiaceae</taxon>
        <taxon>Hydrocarboniphaga</taxon>
    </lineage>
</organism>
<evidence type="ECO:0000256" key="4">
    <source>
        <dbReference type="ARBA" id="ARBA00022832"/>
    </source>
</evidence>
<dbReference type="GO" id="GO:0008897">
    <property type="term" value="F:holo-[acyl-carrier-protein] synthase activity"/>
    <property type="evidence" value="ECO:0007669"/>
    <property type="project" value="UniProtKB-UniRule"/>
</dbReference>
<dbReference type="NCBIfam" id="TIGR00516">
    <property type="entry name" value="acpS"/>
    <property type="match status" value="1"/>
</dbReference>
<comment type="similarity">
    <text evidence="8">Belongs to the P-Pant transferase superfamily. AcpS family.</text>
</comment>
<protein>
    <recommendedName>
        <fullName evidence="8">Holo-[acyl-carrier-protein] synthase</fullName>
        <shortName evidence="8">Holo-ACP synthase</shortName>
        <ecNumber evidence="8">2.7.8.7</ecNumber>
    </recommendedName>
    <alternativeName>
        <fullName evidence="8">4'-phosphopantetheinyl transferase AcpS</fullName>
    </alternativeName>
</protein>
<dbReference type="Proteomes" id="UP000003704">
    <property type="component" value="Unassembled WGS sequence"/>
</dbReference>
<comment type="subcellular location">
    <subcellularLocation>
        <location evidence="8">Cytoplasm</location>
    </subcellularLocation>
</comment>
<evidence type="ECO:0000256" key="2">
    <source>
        <dbReference type="ARBA" id="ARBA00022679"/>
    </source>
</evidence>
<keyword evidence="6 8" id="KW-0443">Lipid metabolism</keyword>
<proteinExistence type="inferred from homology"/>
<evidence type="ECO:0000256" key="8">
    <source>
        <dbReference type="HAMAP-Rule" id="MF_00101"/>
    </source>
</evidence>
<keyword evidence="5 8" id="KW-0460">Magnesium</keyword>